<dbReference type="PANTHER" id="PTHR10612:SF49">
    <property type="entry name" value="APOLIPOPROTEIN D-LIKE PROTEIN"/>
    <property type="match status" value="1"/>
</dbReference>
<dbReference type="SUPFAM" id="SSF50814">
    <property type="entry name" value="Lipocalins"/>
    <property type="match status" value="1"/>
</dbReference>
<dbReference type="AlphaFoldDB" id="A0AAN8ZXY4"/>
<protein>
    <submittedName>
        <fullName evidence="4">Uncharacterized protein</fullName>
    </submittedName>
</protein>
<feature type="signal peptide" evidence="3">
    <location>
        <begin position="1"/>
        <end position="18"/>
    </location>
</feature>
<feature type="chain" id="PRO_5042907893" evidence="3">
    <location>
        <begin position="19"/>
        <end position="233"/>
    </location>
</feature>
<keyword evidence="3" id="KW-0732">Signal</keyword>
<dbReference type="InterPro" id="IPR022272">
    <property type="entry name" value="Lipocalin_CS"/>
</dbReference>
<dbReference type="Proteomes" id="UP001381693">
    <property type="component" value="Unassembled WGS sequence"/>
</dbReference>
<dbReference type="InterPro" id="IPR012674">
    <property type="entry name" value="Calycin"/>
</dbReference>
<accession>A0AAN8ZXY4</accession>
<sequence>MSVLVCVVMSLLTGSALGHESFFGRCPSSPEMDNFDMEKFEGVWYLLESFDNYLKCVVWNITKGDSLGSWKLLETKESGVWNTFGITPNPASVSQPDPTNHPARLRITWPASLAGSSAFTVYKTDYDNYAGVFECQNIGLFHRQNGAVLSRTPTLKVDLKQMARIGTDKIKVAYYRAVKQDHCLGRTSSDSEGNTWRGVPGFFGSGPSGDAQEDNSEIPDVEFAILNANPTNT</sequence>
<keyword evidence="5" id="KW-1185">Reference proteome</keyword>
<dbReference type="GO" id="GO:0000302">
    <property type="term" value="P:response to reactive oxygen species"/>
    <property type="evidence" value="ECO:0007669"/>
    <property type="project" value="TreeGrafter"/>
</dbReference>
<evidence type="ECO:0000256" key="2">
    <source>
        <dbReference type="SAM" id="MobiDB-lite"/>
    </source>
</evidence>
<name>A0AAN8ZXY4_HALRR</name>
<dbReference type="PRINTS" id="PR01273">
    <property type="entry name" value="INVTBRTCOLOR"/>
</dbReference>
<dbReference type="GO" id="GO:0006629">
    <property type="term" value="P:lipid metabolic process"/>
    <property type="evidence" value="ECO:0007669"/>
    <property type="project" value="TreeGrafter"/>
</dbReference>
<comment type="caution">
    <text evidence="4">The sequence shown here is derived from an EMBL/GenBank/DDBJ whole genome shotgun (WGS) entry which is preliminary data.</text>
</comment>
<dbReference type="GO" id="GO:0005737">
    <property type="term" value="C:cytoplasm"/>
    <property type="evidence" value="ECO:0007669"/>
    <property type="project" value="TreeGrafter"/>
</dbReference>
<dbReference type="Gene3D" id="2.40.128.20">
    <property type="match status" value="1"/>
</dbReference>
<dbReference type="GO" id="GO:0031409">
    <property type="term" value="F:pigment binding"/>
    <property type="evidence" value="ECO:0007669"/>
    <property type="project" value="InterPro"/>
</dbReference>
<evidence type="ECO:0000256" key="1">
    <source>
        <dbReference type="ARBA" id="ARBA00023157"/>
    </source>
</evidence>
<dbReference type="PROSITE" id="PS00213">
    <property type="entry name" value="LIPOCALIN"/>
    <property type="match status" value="1"/>
</dbReference>
<proteinExistence type="predicted"/>
<evidence type="ECO:0000256" key="3">
    <source>
        <dbReference type="SAM" id="SignalP"/>
    </source>
</evidence>
<gene>
    <name evidence="4" type="ORF">SK128_017503</name>
</gene>
<dbReference type="PANTHER" id="PTHR10612">
    <property type="entry name" value="APOLIPOPROTEIN D"/>
    <property type="match status" value="1"/>
</dbReference>
<feature type="region of interest" description="Disordered" evidence="2">
    <location>
        <begin position="186"/>
        <end position="215"/>
    </location>
</feature>
<evidence type="ECO:0000313" key="5">
    <source>
        <dbReference type="Proteomes" id="UP001381693"/>
    </source>
</evidence>
<keyword evidence="1" id="KW-1015">Disulfide bond</keyword>
<evidence type="ECO:0000313" key="4">
    <source>
        <dbReference type="EMBL" id="KAK7068003.1"/>
    </source>
</evidence>
<organism evidence="4 5">
    <name type="scientific">Halocaridina rubra</name>
    <name type="common">Hawaiian red shrimp</name>
    <dbReference type="NCBI Taxonomy" id="373956"/>
    <lineage>
        <taxon>Eukaryota</taxon>
        <taxon>Metazoa</taxon>
        <taxon>Ecdysozoa</taxon>
        <taxon>Arthropoda</taxon>
        <taxon>Crustacea</taxon>
        <taxon>Multicrustacea</taxon>
        <taxon>Malacostraca</taxon>
        <taxon>Eumalacostraca</taxon>
        <taxon>Eucarida</taxon>
        <taxon>Decapoda</taxon>
        <taxon>Pleocyemata</taxon>
        <taxon>Caridea</taxon>
        <taxon>Atyoidea</taxon>
        <taxon>Atyidae</taxon>
        <taxon>Halocaridina</taxon>
    </lineage>
</organism>
<dbReference type="InterPro" id="IPR003057">
    <property type="entry name" value="Invtbrt_color"/>
</dbReference>
<reference evidence="4 5" key="1">
    <citation type="submission" date="2023-11" db="EMBL/GenBank/DDBJ databases">
        <title>Halocaridina rubra genome assembly.</title>
        <authorList>
            <person name="Smith C."/>
        </authorList>
    </citation>
    <scope>NUCLEOTIDE SEQUENCE [LARGE SCALE GENOMIC DNA]</scope>
    <source>
        <strain evidence="4">EP-1</strain>
        <tissue evidence="4">Whole</tissue>
    </source>
</reference>
<dbReference type="EMBL" id="JAXCGZ010017512">
    <property type="protein sequence ID" value="KAK7068003.1"/>
    <property type="molecule type" value="Genomic_DNA"/>
</dbReference>